<evidence type="ECO:0000256" key="1">
    <source>
        <dbReference type="ARBA" id="ARBA00007870"/>
    </source>
</evidence>
<dbReference type="Proteomes" id="UP000030816">
    <property type="component" value="Unassembled WGS sequence"/>
</dbReference>
<dbReference type="GO" id="GO:0050661">
    <property type="term" value="F:NADP binding"/>
    <property type="evidence" value="ECO:0007669"/>
    <property type="project" value="TreeGrafter"/>
</dbReference>
<dbReference type="HOGENOM" id="CLU_031468_9_0_1"/>
<protein>
    <submittedName>
        <fullName evidence="6">Ketoisovalerate reductase</fullName>
    </submittedName>
</protein>
<dbReference type="PANTHER" id="PTHR43765">
    <property type="entry name" value="2-DEHYDROPANTOATE 2-REDUCTASE-RELATED"/>
    <property type="match status" value="1"/>
</dbReference>
<organism evidence="6 7">
    <name type="scientific">Metarhizium album (strain ARSEF 1941)</name>
    <dbReference type="NCBI Taxonomy" id="1081103"/>
    <lineage>
        <taxon>Eukaryota</taxon>
        <taxon>Fungi</taxon>
        <taxon>Dikarya</taxon>
        <taxon>Ascomycota</taxon>
        <taxon>Pezizomycotina</taxon>
        <taxon>Sordariomycetes</taxon>
        <taxon>Hypocreomycetidae</taxon>
        <taxon>Hypocreales</taxon>
        <taxon>Clavicipitaceae</taxon>
        <taxon>Metarhizium</taxon>
    </lineage>
</organism>
<evidence type="ECO:0000313" key="7">
    <source>
        <dbReference type="Proteomes" id="UP000030816"/>
    </source>
</evidence>
<dbReference type="Pfam" id="PF02558">
    <property type="entry name" value="ApbA"/>
    <property type="match status" value="1"/>
</dbReference>
<dbReference type="STRING" id="1081103.A0A0B2WXP9"/>
<reference evidence="6 7" key="1">
    <citation type="journal article" date="2014" name="Proc. Natl. Acad. Sci. U.S.A.">
        <title>Trajectory and genomic determinants of fungal-pathogen speciation and host adaptation.</title>
        <authorList>
            <person name="Hu X."/>
            <person name="Xiao G."/>
            <person name="Zheng P."/>
            <person name="Shang Y."/>
            <person name="Su Y."/>
            <person name="Zhang X."/>
            <person name="Liu X."/>
            <person name="Zhan S."/>
            <person name="St Leger R.J."/>
            <person name="Wang C."/>
        </authorList>
    </citation>
    <scope>NUCLEOTIDE SEQUENCE [LARGE SCALE GENOMIC DNA]</scope>
    <source>
        <strain evidence="6 7">ARSEF 1941</strain>
    </source>
</reference>
<dbReference type="InterPro" id="IPR013332">
    <property type="entry name" value="KPR_N"/>
</dbReference>
<comment type="similarity">
    <text evidence="1">Belongs to the ketopantoate reductase family.</text>
</comment>
<dbReference type="GeneID" id="63739110"/>
<dbReference type="InterPro" id="IPR013328">
    <property type="entry name" value="6PGD_dom2"/>
</dbReference>
<dbReference type="EMBL" id="AZHE01000010">
    <property type="protein sequence ID" value="KHN97640.1"/>
    <property type="molecule type" value="Genomic_DNA"/>
</dbReference>
<evidence type="ECO:0000313" key="6">
    <source>
        <dbReference type="EMBL" id="KHN97640.1"/>
    </source>
</evidence>
<gene>
    <name evidence="6" type="ORF">MAM_04655</name>
</gene>
<feature type="domain" description="Ketopantoate reductase C-terminal" evidence="5">
    <location>
        <begin position="294"/>
        <end position="454"/>
    </location>
</feature>
<evidence type="ECO:0000256" key="3">
    <source>
        <dbReference type="ARBA" id="ARBA00023002"/>
    </source>
</evidence>
<dbReference type="SUPFAM" id="SSF48179">
    <property type="entry name" value="6-phosphogluconate dehydrogenase C-terminal domain-like"/>
    <property type="match status" value="1"/>
</dbReference>
<accession>A0A0B2WXP9</accession>
<feature type="domain" description="Ketopantoate reductase N-terminal" evidence="4">
    <location>
        <begin position="86"/>
        <end position="257"/>
    </location>
</feature>
<keyword evidence="3" id="KW-0560">Oxidoreductase</keyword>
<dbReference type="RefSeq" id="XP_040678706.1">
    <property type="nucleotide sequence ID" value="XM_040823453.1"/>
</dbReference>
<sequence>MTLGPKLRHTLNMPTWPTELCRSSSSFSTYTTPFRQQPAWLKTLVTDQASPPTLFAWTPENLDRCATHLTPATSLACSRNDLDRRIFILGVGNIGKLYATYLAKQSKPPPITLVVHRKELLAQWAQSDGVELLRDSVVIKNKDFDIEWWTRTAPDHGPVREVADGKKLRNLFISTKASAAMPEADRLRGYLDRHSSVAFAQNGMSKLWPPHGQAYIASRYAAGNAPSFLACVVNHGVMSAGSFESVHTAPADASIGPVLLNPHPPSSVEYLMTQVTTAPLLNSRSVSSGELWVLQLEKLVMNVIINPITALLRCKNGELFAGGDLNNPLGLVLDRLLAETSATIQSLVKHESSAAILASYTRPSQPSESENPTENAQRLREALGERFSMPYLKKKLYEFGALVGENSSSMLQDVEAGKPTEIRDFNGWIVDTAAFLDQQVDVSAHRALIELVEGNEILTKAELARRLL</sequence>
<dbReference type="GO" id="GO:0008677">
    <property type="term" value="F:2-dehydropantoate 2-reductase activity"/>
    <property type="evidence" value="ECO:0007669"/>
    <property type="project" value="TreeGrafter"/>
</dbReference>
<comment type="caution">
    <text evidence="6">The sequence shown here is derived from an EMBL/GenBank/DDBJ whole genome shotgun (WGS) entry which is preliminary data.</text>
</comment>
<dbReference type="InterPro" id="IPR013752">
    <property type="entry name" value="KPA_reductase"/>
</dbReference>
<dbReference type="Pfam" id="PF08546">
    <property type="entry name" value="ApbA_C"/>
    <property type="match status" value="1"/>
</dbReference>
<proteinExistence type="inferred from homology"/>
<dbReference type="Gene3D" id="3.40.50.720">
    <property type="entry name" value="NAD(P)-binding Rossmann-like Domain"/>
    <property type="match status" value="1"/>
</dbReference>
<evidence type="ECO:0000259" key="5">
    <source>
        <dbReference type="Pfam" id="PF08546"/>
    </source>
</evidence>
<dbReference type="InterPro" id="IPR008927">
    <property type="entry name" value="6-PGluconate_DH-like_C_sf"/>
</dbReference>
<dbReference type="AlphaFoldDB" id="A0A0B2WXP9"/>
<evidence type="ECO:0000259" key="4">
    <source>
        <dbReference type="Pfam" id="PF02558"/>
    </source>
</evidence>
<dbReference type="Gene3D" id="1.10.1040.10">
    <property type="entry name" value="N-(1-d-carboxylethyl)-l-norvaline Dehydrogenase, domain 2"/>
    <property type="match status" value="1"/>
</dbReference>
<keyword evidence="7" id="KW-1185">Reference proteome</keyword>
<dbReference type="GO" id="GO:0005739">
    <property type="term" value="C:mitochondrion"/>
    <property type="evidence" value="ECO:0007669"/>
    <property type="project" value="TreeGrafter"/>
</dbReference>
<dbReference type="PANTHER" id="PTHR43765:SF2">
    <property type="entry name" value="2-DEHYDROPANTOATE 2-REDUCTASE"/>
    <property type="match status" value="1"/>
</dbReference>
<dbReference type="OrthoDB" id="73846at2759"/>
<dbReference type="InterPro" id="IPR050838">
    <property type="entry name" value="Ketopantoate_reductase"/>
</dbReference>
<evidence type="ECO:0000256" key="2">
    <source>
        <dbReference type="ARBA" id="ARBA00022857"/>
    </source>
</evidence>
<name>A0A0B2WXP9_METAS</name>
<keyword evidence="2" id="KW-0521">NADP</keyword>